<evidence type="ECO:0000313" key="3">
    <source>
        <dbReference type="RefSeq" id="XP_014672135.1"/>
    </source>
</evidence>
<dbReference type="InterPro" id="IPR043128">
    <property type="entry name" value="Rev_trsase/Diguanyl_cyclase"/>
</dbReference>
<dbReference type="PANTHER" id="PTHR47331">
    <property type="entry name" value="PHD-TYPE DOMAIN-CONTAINING PROTEIN"/>
    <property type="match status" value="1"/>
</dbReference>
<dbReference type="GeneID" id="106812706"/>
<dbReference type="Gene3D" id="3.10.10.10">
    <property type="entry name" value="HIV Type 1 Reverse Transcriptase, subunit A, domain 1"/>
    <property type="match status" value="1"/>
</dbReference>
<dbReference type="PANTHER" id="PTHR47331:SF4">
    <property type="entry name" value="PEPTIDASE S1 DOMAIN-CONTAINING PROTEIN"/>
    <property type="match status" value="1"/>
</dbReference>
<feature type="domain" description="Reverse transcriptase" evidence="1">
    <location>
        <begin position="27"/>
        <end position="151"/>
    </location>
</feature>
<dbReference type="Pfam" id="PF05380">
    <property type="entry name" value="Peptidase_A17"/>
    <property type="match status" value="1"/>
</dbReference>
<sequence length="471" mass="54165">MDAAAKNNGKSLNDCIHPGPKLHREIIDVLMRFRKNPIAIVGDIAEMFLQIELAPMDRKYHRFLWRDNENEPVREYEYQRLVFGNSASPYLSQDVIRHHAKTHADSHPDAAESVLHSTYVDDVMDSVISEQSGVELRREITDLLGTAGFVIRKWMSNSINVLRDVPENERALNIELDSNYLPAIKTLGLIWDASRDVFTFKVEIPPSEMRATKRNVFRSSATLYDPLNFLAPFTIRARIYMQQTWVKGIEWDELLPSELSREWRNWFRELPKLTDIKVTRCLSLHNGRIVRKMLHTFVDASMCAYAAAIYLRCEYEAGQISVALVASKVRVAPLKSLSIPRLELSGALIGLRLTQRVRATLKIANSEIIYWSDSLNVLYWIRGESRRYKPFVAHRVGEIHECSSPEQWRYVPTKLNSADLPTRGLSVAELMESDLWWNGPSYLAQAPSNWPKNRLEPVPSRTRAMKCVQCV</sequence>
<dbReference type="Pfam" id="PF00078">
    <property type="entry name" value="RVT_1"/>
    <property type="match status" value="1"/>
</dbReference>
<dbReference type="InterPro" id="IPR000477">
    <property type="entry name" value="RT_dom"/>
</dbReference>
<dbReference type="Gene3D" id="3.30.70.270">
    <property type="match status" value="1"/>
</dbReference>
<dbReference type="InterPro" id="IPR043502">
    <property type="entry name" value="DNA/RNA_pol_sf"/>
</dbReference>
<name>A0ABM1EIW4_PRICU</name>
<dbReference type="Proteomes" id="UP000695022">
    <property type="component" value="Unplaced"/>
</dbReference>
<reference evidence="3" key="1">
    <citation type="submission" date="2025-08" db="UniProtKB">
        <authorList>
            <consortium name="RefSeq"/>
        </authorList>
    </citation>
    <scope>IDENTIFICATION</scope>
</reference>
<dbReference type="InterPro" id="IPR008042">
    <property type="entry name" value="Retrotrans_Pao"/>
</dbReference>
<evidence type="ECO:0000313" key="2">
    <source>
        <dbReference type="Proteomes" id="UP000695022"/>
    </source>
</evidence>
<dbReference type="RefSeq" id="XP_014672135.1">
    <property type="nucleotide sequence ID" value="XM_014816649.1"/>
</dbReference>
<organism evidence="2 3">
    <name type="scientific">Priapulus caudatus</name>
    <name type="common">Priapulid worm</name>
    <dbReference type="NCBI Taxonomy" id="37621"/>
    <lineage>
        <taxon>Eukaryota</taxon>
        <taxon>Metazoa</taxon>
        <taxon>Ecdysozoa</taxon>
        <taxon>Scalidophora</taxon>
        <taxon>Priapulida</taxon>
        <taxon>Priapulimorpha</taxon>
        <taxon>Priapulimorphida</taxon>
        <taxon>Priapulidae</taxon>
        <taxon>Priapulus</taxon>
    </lineage>
</organism>
<gene>
    <name evidence="3" type="primary">LOC106812706</name>
</gene>
<keyword evidence="2" id="KW-1185">Reference proteome</keyword>
<proteinExistence type="predicted"/>
<evidence type="ECO:0000259" key="1">
    <source>
        <dbReference type="Pfam" id="PF00078"/>
    </source>
</evidence>
<protein>
    <submittedName>
        <fullName evidence="3">Uncharacterized protein LOC106812706</fullName>
    </submittedName>
</protein>
<accession>A0ABM1EIW4</accession>
<dbReference type="SUPFAM" id="SSF56672">
    <property type="entry name" value="DNA/RNA polymerases"/>
    <property type="match status" value="1"/>
</dbReference>